<keyword evidence="3" id="KW-1185">Reference proteome</keyword>
<dbReference type="EMBL" id="JAIWQS010000008">
    <property type="protein sequence ID" value="KAJ8900266.1"/>
    <property type="molecule type" value="Genomic_DNA"/>
</dbReference>
<sequence>MFMSTDNLVLSQGCRGDLQGLATECAKYVQKQGYRVEPSRACCDVIKSVDVPCLCRHITKDVKDVLDMDKVAHVEVNFIAP</sequence>
<feature type="domain" description="Bifunctional inhibitor/plant lipid transfer protein/seed storage helical" evidence="1">
    <location>
        <begin position="10"/>
        <end position="74"/>
    </location>
</feature>
<comment type="caution">
    <text evidence="2">The sequence shown here is derived from an EMBL/GenBank/DDBJ whole genome shotgun (WGS) entry which is preliminary data.</text>
</comment>
<dbReference type="CDD" id="cd04660">
    <property type="entry name" value="nsLTP_like"/>
    <property type="match status" value="1"/>
</dbReference>
<dbReference type="Gene3D" id="1.10.110.10">
    <property type="entry name" value="Plant lipid-transfer and hydrophobic proteins"/>
    <property type="match status" value="1"/>
</dbReference>
<accession>A0AAV8UHY5</accession>
<evidence type="ECO:0000259" key="1">
    <source>
        <dbReference type="Pfam" id="PF14368"/>
    </source>
</evidence>
<dbReference type="Proteomes" id="UP001159364">
    <property type="component" value="Linkage Group LG08"/>
</dbReference>
<dbReference type="Pfam" id="PF14368">
    <property type="entry name" value="LTP_2"/>
    <property type="match status" value="1"/>
</dbReference>
<dbReference type="InterPro" id="IPR016140">
    <property type="entry name" value="Bifunc_inhib/LTP/seed_store"/>
</dbReference>
<dbReference type="SUPFAM" id="SSF47699">
    <property type="entry name" value="Bifunctional inhibitor/lipid-transfer protein/seed storage 2S albumin"/>
    <property type="match status" value="1"/>
</dbReference>
<reference evidence="2 3" key="1">
    <citation type="submission" date="2021-09" db="EMBL/GenBank/DDBJ databases">
        <title>Genomic insights and catalytic innovation underlie evolution of tropane alkaloids biosynthesis.</title>
        <authorList>
            <person name="Wang Y.-J."/>
            <person name="Tian T."/>
            <person name="Huang J.-P."/>
            <person name="Huang S.-X."/>
        </authorList>
    </citation>
    <scope>NUCLEOTIDE SEQUENCE [LARGE SCALE GENOMIC DNA]</scope>
    <source>
        <strain evidence="2">KIB-2018</strain>
        <tissue evidence="2">Leaf</tissue>
    </source>
</reference>
<protein>
    <recommendedName>
        <fullName evidence="1">Bifunctional inhibitor/plant lipid transfer protein/seed storage helical domain-containing protein</fullName>
    </recommendedName>
</protein>
<dbReference type="AlphaFoldDB" id="A0AAV8UHY5"/>
<gene>
    <name evidence="2" type="ORF">K2173_024906</name>
</gene>
<organism evidence="2 3">
    <name type="scientific">Erythroxylum novogranatense</name>
    <dbReference type="NCBI Taxonomy" id="1862640"/>
    <lineage>
        <taxon>Eukaryota</taxon>
        <taxon>Viridiplantae</taxon>
        <taxon>Streptophyta</taxon>
        <taxon>Embryophyta</taxon>
        <taxon>Tracheophyta</taxon>
        <taxon>Spermatophyta</taxon>
        <taxon>Magnoliopsida</taxon>
        <taxon>eudicotyledons</taxon>
        <taxon>Gunneridae</taxon>
        <taxon>Pentapetalae</taxon>
        <taxon>rosids</taxon>
        <taxon>fabids</taxon>
        <taxon>Malpighiales</taxon>
        <taxon>Erythroxylaceae</taxon>
        <taxon>Erythroxylum</taxon>
    </lineage>
</organism>
<evidence type="ECO:0000313" key="3">
    <source>
        <dbReference type="Proteomes" id="UP001159364"/>
    </source>
</evidence>
<dbReference type="InterPro" id="IPR036312">
    <property type="entry name" value="Bifun_inhib/LTP/seed_sf"/>
</dbReference>
<dbReference type="PANTHER" id="PTHR33286">
    <property type="entry name" value="BIFUNCTIONAL INHIBITOR/LIPID-TRANSFER PROTEIN/SEED STORAGE 2S ALBUMIN SUPERFAMILY PROTEIN"/>
    <property type="match status" value="1"/>
</dbReference>
<dbReference type="InterPro" id="IPR044741">
    <property type="entry name" value="NsLTP-like"/>
</dbReference>
<dbReference type="PANTHER" id="PTHR33286:SF54">
    <property type="entry name" value="BIFUNCTIONAL INHIBITOR_LIPID-TRANSFER PROTEIN_SEED STORAGE 2S ALBUMIN SUPERFAMILY PROTEIN"/>
    <property type="match status" value="1"/>
</dbReference>
<evidence type="ECO:0000313" key="2">
    <source>
        <dbReference type="EMBL" id="KAJ8900266.1"/>
    </source>
</evidence>
<name>A0AAV8UHY5_9ROSI</name>
<proteinExistence type="predicted"/>